<dbReference type="EMBL" id="JAAGLU010000002">
    <property type="protein sequence ID" value="NEC84710.1"/>
    <property type="molecule type" value="Genomic_DNA"/>
</dbReference>
<dbReference type="AlphaFoldDB" id="A0A6B3BFY3"/>
<dbReference type="PANTHER" id="PTHR43394">
    <property type="entry name" value="ATP-DEPENDENT PERMEASE MDL1, MITOCHONDRIAL"/>
    <property type="match status" value="1"/>
</dbReference>
<evidence type="ECO:0000256" key="7">
    <source>
        <dbReference type="SAM" id="Phobius"/>
    </source>
</evidence>
<evidence type="ECO:0000256" key="6">
    <source>
        <dbReference type="ARBA" id="ARBA00023136"/>
    </source>
</evidence>
<dbReference type="RefSeq" id="WP_164312167.1">
    <property type="nucleotide sequence ID" value="NZ_JAAGLU010000002.1"/>
</dbReference>
<dbReference type="PANTHER" id="PTHR43394:SF1">
    <property type="entry name" value="ATP-BINDING CASSETTE SUB-FAMILY B MEMBER 10, MITOCHONDRIAL"/>
    <property type="match status" value="1"/>
</dbReference>
<dbReference type="PROSITE" id="PS50893">
    <property type="entry name" value="ABC_TRANSPORTER_2"/>
    <property type="match status" value="1"/>
</dbReference>
<dbReference type="PROSITE" id="PS00211">
    <property type="entry name" value="ABC_TRANSPORTER_1"/>
    <property type="match status" value="1"/>
</dbReference>
<evidence type="ECO:0000256" key="5">
    <source>
        <dbReference type="ARBA" id="ARBA00022989"/>
    </source>
</evidence>
<keyword evidence="2 7" id="KW-0812">Transmembrane</keyword>
<gene>
    <name evidence="10" type="ORF">G3I71_02250</name>
</gene>
<protein>
    <submittedName>
        <fullName evidence="10">ABC transporter ATP-binding protein</fullName>
    </submittedName>
</protein>
<evidence type="ECO:0000313" key="10">
    <source>
        <dbReference type="EMBL" id="NEC84710.1"/>
    </source>
</evidence>
<feature type="domain" description="ABC transmembrane type-1" evidence="9">
    <location>
        <begin position="30"/>
        <end position="308"/>
    </location>
</feature>
<keyword evidence="4 10" id="KW-0067">ATP-binding</keyword>
<proteinExistence type="predicted"/>
<dbReference type="SUPFAM" id="SSF52540">
    <property type="entry name" value="P-loop containing nucleoside triphosphate hydrolases"/>
    <property type="match status" value="1"/>
</dbReference>
<dbReference type="CDD" id="cd18551">
    <property type="entry name" value="ABC_6TM_LmrA_like"/>
    <property type="match status" value="1"/>
</dbReference>
<dbReference type="InterPro" id="IPR027417">
    <property type="entry name" value="P-loop_NTPase"/>
</dbReference>
<accession>A0A6B3BFY3</accession>
<dbReference type="PROSITE" id="PS50929">
    <property type="entry name" value="ABC_TM1F"/>
    <property type="match status" value="1"/>
</dbReference>
<dbReference type="Gene3D" id="1.20.1560.10">
    <property type="entry name" value="ABC transporter type 1, transmembrane domain"/>
    <property type="match status" value="1"/>
</dbReference>
<feature type="transmembrane region" description="Helical" evidence="7">
    <location>
        <begin position="167"/>
        <end position="185"/>
    </location>
</feature>
<keyword evidence="5 7" id="KW-1133">Transmembrane helix</keyword>
<dbReference type="GO" id="GO:0005524">
    <property type="term" value="F:ATP binding"/>
    <property type="evidence" value="ECO:0007669"/>
    <property type="project" value="UniProtKB-KW"/>
</dbReference>
<feature type="transmembrane region" description="Helical" evidence="7">
    <location>
        <begin position="67"/>
        <end position="89"/>
    </location>
</feature>
<dbReference type="SMART" id="SM00382">
    <property type="entry name" value="AAA"/>
    <property type="match status" value="1"/>
</dbReference>
<keyword evidence="3" id="KW-0547">Nucleotide-binding</keyword>
<dbReference type="SUPFAM" id="SSF90123">
    <property type="entry name" value="ABC transporter transmembrane region"/>
    <property type="match status" value="1"/>
</dbReference>
<comment type="subcellular location">
    <subcellularLocation>
        <location evidence="1">Cell membrane</location>
        <topology evidence="1">Multi-pass membrane protein</topology>
    </subcellularLocation>
</comment>
<dbReference type="Gene3D" id="3.40.50.300">
    <property type="entry name" value="P-loop containing nucleotide triphosphate hydrolases"/>
    <property type="match status" value="1"/>
</dbReference>
<dbReference type="GO" id="GO:0015421">
    <property type="term" value="F:ABC-type oligopeptide transporter activity"/>
    <property type="evidence" value="ECO:0007669"/>
    <property type="project" value="TreeGrafter"/>
</dbReference>
<reference evidence="10" key="1">
    <citation type="submission" date="2020-01" db="EMBL/GenBank/DDBJ databases">
        <title>Insect and environment-associated Actinomycetes.</title>
        <authorList>
            <person name="Currrie C."/>
            <person name="Chevrette M."/>
            <person name="Carlson C."/>
            <person name="Stubbendieck R."/>
            <person name="Wendt-Pienkowski E."/>
        </authorList>
    </citation>
    <scope>NUCLEOTIDE SEQUENCE</scope>
    <source>
        <strain evidence="10">SID12501</strain>
    </source>
</reference>
<dbReference type="InterPro" id="IPR003593">
    <property type="entry name" value="AAA+_ATPase"/>
</dbReference>
<evidence type="ECO:0000259" key="8">
    <source>
        <dbReference type="PROSITE" id="PS50893"/>
    </source>
</evidence>
<dbReference type="InterPro" id="IPR036640">
    <property type="entry name" value="ABC1_TM_sf"/>
</dbReference>
<feature type="domain" description="ABC transporter" evidence="8">
    <location>
        <begin position="344"/>
        <end position="579"/>
    </location>
</feature>
<dbReference type="InterPro" id="IPR039421">
    <property type="entry name" value="Type_1_exporter"/>
</dbReference>
<dbReference type="GO" id="GO:0005886">
    <property type="term" value="C:plasma membrane"/>
    <property type="evidence" value="ECO:0007669"/>
    <property type="project" value="UniProtKB-SubCell"/>
</dbReference>
<evidence type="ECO:0000259" key="9">
    <source>
        <dbReference type="PROSITE" id="PS50929"/>
    </source>
</evidence>
<dbReference type="InterPro" id="IPR003439">
    <property type="entry name" value="ABC_transporter-like_ATP-bd"/>
</dbReference>
<evidence type="ECO:0000256" key="4">
    <source>
        <dbReference type="ARBA" id="ARBA00022840"/>
    </source>
</evidence>
<feature type="transmembrane region" description="Helical" evidence="7">
    <location>
        <begin position="27"/>
        <end position="47"/>
    </location>
</feature>
<organism evidence="10">
    <name type="scientific">Streptomyces sp. SID12501</name>
    <dbReference type="NCBI Taxonomy" id="2706042"/>
    <lineage>
        <taxon>Bacteria</taxon>
        <taxon>Bacillati</taxon>
        <taxon>Actinomycetota</taxon>
        <taxon>Actinomycetes</taxon>
        <taxon>Kitasatosporales</taxon>
        <taxon>Streptomycetaceae</taxon>
        <taxon>Streptomyces</taxon>
    </lineage>
</organism>
<dbReference type="Pfam" id="PF00005">
    <property type="entry name" value="ABC_tran"/>
    <property type="match status" value="1"/>
</dbReference>
<dbReference type="InterPro" id="IPR011527">
    <property type="entry name" value="ABC1_TM_dom"/>
</dbReference>
<feature type="transmembrane region" description="Helical" evidence="7">
    <location>
        <begin position="144"/>
        <end position="161"/>
    </location>
</feature>
<evidence type="ECO:0000256" key="2">
    <source>
        <dbReference type="ARBA" id="ARBA00022692"/>
    </source>
</evidence>
<keyword evidence="6 7" id="KW-0472">Membrane</keyword>
<sequence>MFRRPSTSPAQPETTLRLRRELFAHPGPLAVAVLLALTATAAGLSVPLLVKDVITRFATHESLTTPITWMCVTAVVGAASQAGSGFLLARIGERMIYHIRTRIMDHSLRLPMTRMRSEGVGNLTTRITSDALLMRQVVDVGAQLPLSALTVLFTLGVMAWIDWVLTLVTIASLAIVTVALTMIISQVKDNIAGQQNSIGLIAQRFTASLESLTTIKAYRAEKLALRGLSADADELRAISVQGAKLLTAIPAVTTLGNQFAMIAVILTGGARMAAGDLGIADFAAFILYILQAIPPATALTQGFGRIQAGLAARDRCNELLALPQEADGTRDLPEPEPVPGQDAVTLHDVTYTHPGATAPALRAASFTTRRQGLTAVVGASGAGKTTALSLIDRFDTPDEGHITVLGHPLDRWPLDALRSRISYVDQSFTLLEATVRENLQLGRTTPISEDDIRRTLESVGLLDEIARLPQGLDTPLGRAINLSGGQRQRMALARALLSQAEIVLLDEPTSQLDGINEQRFRAVVDDLATKRSVIVVAHRLSTVQHASHVVMMDQGRVLDTGPHHILMERCEAYRTLVRSQIIAGRRETPAPDHMPAAV</sequence>
<evidence type="ECO:0000256" key="3">
    <source>
        <dbReference type="ARBA" id="ARBA00022741"/>
    </source>
</evidence>
<dbReference type="Pfam" id="PF00664">
    <property type="entry name" value="ABC_membrane"/>
    <property type="match status" value="1"/>
</dbReference>
<name>A0A6B3BFY3_9ACTN</name>
<dbReference type="GO" id="GO:0016887">
    <property type="term" value="F:ATP hydrolysis activity"/>
    <property type="evidence" value="ECO:0007669"/>
    <property type="project" value="InterPro"/>
</dbReference>
<comment type="caution">
    <text evidence="10">The sequence shown here is derived from an EMBL/GenBank/DDBJ whole genome shotgun (WGS) entry which is preliminary data.</text>
</comment>
<dbReference type="InterPro" id="IPR017871">
    <property type="entry name" value="ABC_transporter-like_CS"/>
</dbReference>
<evidence type="ECO:0000256" key="1">
    <source>
        <dbReference type="ARBA" id="ARBA00004651"/>
    </source>
</evidence>